<dbReference type="InterPro" id="IPR050320">
    <property type="entry name" value="N5-glutamine_MTase"/>
</dbReference>
<keyword evidence="1 5" id="KW-0489">Methyltransferase</keyword>
<reference evidence="8 9" key="1">
    <citation type="submission" date="2024-03" db="EMBL/GenBank/DDBJ databases">
        <title>High-quality draft genome sequence of Oceanobacter sp. wDCs-4.</title>
        <authorList>
            <person name="Dong C."/>
        </authorList>
    </citation>
    <scope>NUCLEOTIDE SEQUENCE [LARGE SCALE GENOMIC DNA]</scope>
    <source>
        <strain evidence="9">wDCs-4</strain>
    </source>
</reference>
<dbReference type="InterPro" id="IPR019874">
    <property type="entry name" value="RF_methyltr_PrmC"/>
</dbReference>
<feature type="domain" description="Methyltransferase small" evidence="6">
    <location>
        <begin position="129"/>
        <end position="210"/>
    </location>
</feature>
<keyword evidence="2 5" id="KW-0808">Transferase</keyword>
<comment type="function">
    <text evidence="5">Methylates the class 1 translation termination release factors RF1/PrfA and RF2/PrfB on the glutamine residue of the universally conserved GGQ motif.</text>
</comment>
<evidence type="ECO:0000256" key="4">
    <source>
        <dbReference type="ARBA" id="ARBA00048391"/>
    </source>
</evidence>
<organism evidence="8 9">
    <name type="scientific">Oceanobacter antarcticus</name>
    <dbReference type="NCBI Taxonomy" id="3133425"/>
    <lineage>
        <taxon>Bacteria</taxon>
        <taxon>Pseudomonadati</taxon>
        <taxon>Pseudomonadota</taxon>
        <taxon>Gammaproteobacteria</taxon>
        <taxon>Oceanospirillales</taxon>
        <taxon>Oceanospirillaceae</taxon>
        <taxon>Oceanobacter</taxon>
    </lineage>
</organism>
<protein>
    <recommendedName>
        <fullName evidence="5">Release factor glutamine methyltransferase</fullName>
        <shortName evidence="5">RF MTase</shortName>
        <ecNumber evidence="5">2.1.1.297</ecNumber>
    </recommendedName>
    <alternativeName>
        <fullName evidence="5">N5-glutamine methyltransferase PrmC</fullName>
    </alternativeName>
    <alternativeName>
        <fullName evidence="5">Protein-(glutamine-N5) MTase PrmC</fullName>
    </alternativeName>
    <alternativeName>
        <fullName evidence="5">Protein-glutamine N-methyltransferase PrmC</fullName>
    </alternativeName>
</protein>
<sequence>MSQSQSIDQWLATARQQLELSSHARKLQDNNPQDNNPQDNTARLDAELLLGHVLQKPRAWLYTWGDTTLEAAHNEPLERLLARRCQGEPMAHILGQRAFWSLELEVNPSTLIPRPDTETLVEWALELPLLATARVLDLGTGSGAIALALASEQPSWKVLGVDVCLPAVELARRNARSNKVRATFLLSHWFDALAGQFDLIVSNPPYIDAADPHLAQGDVAFEPRSALVADHQGMADIEHIISKAAAFLVADGWLLLEHGYQQATAVADCLKHQGFVDVGTRHDLGGQPRITGGRWPQTRLA</sequence>
<keyword evidence="3 5" id="KW-0949">S-adenosyl-L-methionine</keyword>
<dbReference type="InterPro" id="IPR029063">
    <property type="entry name" value="SAM-dependent_MTases_sf"/>
</dbReference>
<feature type="binding site" evidence="5">
    <location>
        <position position="162"/>
    </location>
    <ligand>
        <name>S-adenosyl-L-methionine</name>
        <dbReference type="ChEBI" id="CHEBI:59789"/>
    </ligand>
</feature>
<dbReference type="Gene3D" id="3.40.50.150">
    <property type="entry name" value="Vaccinia Virus protein VP39"/>
    <property type="match status" value="1"/>
</dbReference>
<dbReference type="PROSITE" id="PS00092">
    <property type="entry name" value="N6_MTASE"/>
    <property type="match status" value="1"/>
</dbReference>
<dbReference type="InterPro" id="IPR007848">
    <property type="entry name" value="Small_mtfrase_dom"/>
</dbReference>
<dbReference type="Proteomes" id="UP001620597">
    <property type="component" value="Unassembled WGS sequence"/>
</dbReference>
<dbReference type="GO" id="GO:0032259">
    <property type="term" value="P:methylation"/>
    <property type="evidence" value="ECO:0007669"/>
    <property type="project" value="UniProtKB-KW"/>
</dbReference>
<feature type="binding site" evidence="5">
    <location>
        <position position="203"/>
    </location>
    <ligand>
        <name>S-adenosyl-L-methionine</name>
        <dbReference type="ChEBI" id="CHEBI:59789"/>
    </ligand>
</feature>
<dbReference type="PANTHER" id="PTHR18895:SF74">
    <property type="entry name" value="MTRF1L RELEASE FACTOR GLUTAMINE METHYLTRANSFERASE"/>
    <property type="match status" value="1"/>
</dbReference>
<dbReference type="InterPro" id="IPR002052">
    <property type="entry name" value="DNA_methylase_N6_adenine_CS"/>
</dbReference>
<proteinExistence type="inferred from homology"/>
<dbReference type="EMBL" id="JBBKTX010000014">
    <property type="protein sequence ID" value="MFK4753254.1"/>
    <property type="molecule type" value="Genomic_DNA"/>
</dbReference>
<evidence type="ECO:0000259" key="6">
    <source>
        <dbReference type="Pfam" id="PF05175"/>
    </source>
</evidence>
<dbReference type="RefSeq" id="WP_416206316.1">
    <property type="nucleotide sequence ID" value="NZ_JBBKTX010000014.1"/>
</dbReference>
<dbReference type="EC" id="2.1.1.297" evidence="5"/>
<feature type="binding site" evidence="5">
    <location>
        <position position="189"/>
    </location>
    <ligand>
        <name>S-adenosyl-L-methionine</name>
        <dbReference type="ChEBI" id="CHEBI:59789"/>
    </ligand>
</feature>
<evidence type="ECO:0000256" key="2">
    <source>
        <dbReference type="ARBA" id="ARBA00022679"/>
    </source>
</evidence>
<comment type="similarity">
    <text evidence="5">Belongs to the protein N5-glutamine methyltransferase family. PrmC subfamily.</text>
</comment>
<dbReference type="InterPro" id="IPR004556">
    <property type="entry name" value="HemK-like"/>
</dbReference>
<dbReference type="SUPFAM" id="SSF53335">
    <property type="entry name" value="S-adenosyl-L-methionine-dependent methyltransferases"/>
    <property type="match status" value="1"/>
</dbReference>
<evidence type="ECO:0000313" key="8">
    <source>
        <dbReference type="EMBL" id="MFK4753254.1"/>
    </source>
</evidence>
<feature type="domain" description="Release factor glutamine methyltransferase N-terminal" evidence="7">
    <location>
        <begin position="40"/>
        <end position="95"/>
    </location>
</feature>
<evidence type="ECO:0000256" key="1">
    <source>
        <dbReference type="ARBA" id="ARBA00022603"/>
    </source>
</evidence>
<dbReference type="PANTHER" id="PTHR18895">
    <property type="entry name" value="HEMK METHYLTRANSFERASE"/>
    <property type="match status" value="1"/>
</dbReference>
<evidence type="ECO:0000259" key="7">
    <source>
        <dbReference type="Pfam" id="PF17827"/>
    </source>
</evidence>
<gene>
    <name evidence="5 8" type="primary">prmC</name>
    <name evidence="8" type="ORF">WG929_12600</name>
</gene>
<dbReference type="InterPro" id="IPR040758">
    <property type="entry name" value="PrmC_N"/>
</dbReference>
<comment type="catalytic activity">
    <reaction evidence="4 5">
        <text>L-glutaminyl-[peptide chain release factor] + S-adenosyl-L-methionine = N(5)-methyl-L-glutaminyl-[peptide chain release factor] + S-adenosyl-L-homocysteine + H(+)</text>
        <dbReference type="Rhea" id="RHEA:42896"/>
        <dbReference type="Rhea" id="RHEA-COMP:10271"/>
        <dbReference type="Rhea" id="RHEA-COMP:10272"/>
        <dbReference type="ChEBI" id="CHEBI:15378"/>
        <dbReference type="ChEBI" id="CHEBI:30011"/>
        <dbReference type="ChEBI" id="CHEBI:57856"/>
        <dbReference type="ChEBI" id="CHEBI:59789"/>
        <dbReference type="ChEBI" id="CHEBI:61891"/>
        <dbReference type="EC" id="2.1.1.297"/>
    </reaction>
</comment>
<dbReference type="Gene3D" id="1.10.8.10">
    <property type="entry name" value="DNA helicase RuvA subunit, C-terminal domain"/>
    <property type="match status" value="1"/>
</dbReference>
<dbReference type="Pfam" id="PF17827">
    <property type="entry name" value="PrmC_N"/>
    <property type="match status" value="1"/>
</dbReference>
<comment type="caution">
    <text evidence="8">The sequence shown here is derived from an EMBL/GenBank/DDBJ whole genome shotgun (WGS) entry which is preliminary data.</text>
</comment>
<evidence type="ECO:0000313" key="9">
    <source>
        <dbReference type="Proteomes" id="UP001620597"/>
    </source>
</evidence>
<dbReference type="NCBIfam" id="TIGR03534">
    <property type="entry name" value="RF_mod_PrmC"/>
    <property type="match status" value="1"/>
</dbReference>
<dbReference type="CDD" id="cd02440">
    <property type="entry name" value="AdoMet_MTases"/>
    <property type="match status" value="1"/>
</dbReference>
<accession>A0ABW8NJU8</accession>
<name>A0ABW8NJU8_9GAMM</name>
<dbReference type="HAMAP" id="MF_02126">
    <property type="entry name" value="RF_methyltr_PrmC"/>
    <property type="match status" value="1"/>
</dbReference>
<feature type="binding site" evidence="5">
    <location>
        <begin position="203"/>
        <end position="206"/>
    </location>
    <ligand>
        <name>substrate</name>
    </ligand>
</feature>
<dbReference type="Pfam" id="PF05175">
    <property type="entry name" value="MTS"/>
    <property type="match status" value="1"/>
</dbReference>
<evidence type="ECO:0000256" key="5">
    <source>
        <dbReference type="HAMAP-Rule" id="MF_02126"/>
    </source>
</evidence>
<feature type="binding site" evidence="5">
    <location>
        <begin position="139"/>
        <end position="143"/>
    </location>
    <ligand>
        <name>S-adenosyl-L-methionine</name>
        <dbReference type="ChEBI" id="CHEBI:59789"/>
    </ligand>
</feature>
<keyword evidence="9" id="KW-1185">Reference proteome</keyword>
<dbReference type="GO" id="GO:0102559">
    <property type="term" value="F:peptide chain release factor N(5)-glutamine methyltransferase activity"/>
    <property type="evidence" value="ECO:0007669"/>
    <property type="project" value="UniProtKB-EC"/>
</dbReference>
<dbReference type="NCBIfam" id="TIGR00536">
    <property type="entry name" value="hemK_fam"/>
    <property type="match status" value="1"/>
</dbReference>
<evidence type="ECO:0000256" key="3">
    <source>
        <dbReference type="ARBA" id="ARBA00022691"/>
    </source>
</evidence>